<accession>A0A1Q5TK09</accession>
<dbReference type="InterPro" id="IPR029063">
    <property type="entry name" value="SAM-dependent_MTases_sf"/>
</dbReference>
<dbReference type="GO" id="GO:0008170">
    <property type="term" value="F:N-methyltransferase activity"/>
    <property type="evidence" value="ECO:0007669"/>
    <property type="project" value="InterPro"/>
</dbReference>
<comment type="similarity">
    <text evidence="1">Belongs to the N(4)/N(6)-methyltransferase family.</text>
</comment>
<evidence type="ECO:0000256" key="6">
    <source>
        <dbReference type="ARBA" id="ARBA00022747"/>
    </source>
</evidence>
<dbReference type="EMBL" id="MKGR01000053">
    <property type="protein sequence ID" value="OKP00551.1"/>
    <property type="molecule type" value="Genomic_DNA"/>
</dbReference>
<evidence type="ECO:0000256" key="5">
    <source>
        <dbReference type="ARBA" id="ARBA00022691"/>
    </source>
</evidence>
<dbReference type="Gene3D" id="3.40.50.150">
    <property type="entry name" value="Vaccinia Virus protein VP39"/>
    <property type="match status" value="1"/>
</dbReference>
<dbReference type="GO" id="GO:0009307">
    <property type="term" value="P:DNA restriction-modification system"/>
    <property type="evidence" value="ECO:0007669"/>
    <property type="project" value="UniProtKB-KW"/>
</dbReference>
<reference evidence="9 10" key="1">
    <citation type="submission" date="2016-09" db="EMBL/GenBank/DDBJ databases">
        <title>Xenorhabdus thuongxuanensis sp. nov. and Xenorhabdus eapokensis sp. nov., isolated from Steinernema species.</title>
        <authorList>
            <person name="Kaempfer P."/>
            <person name="Tobias N.J."/>
            <person name="Phan Ke L."/>
            <person name="Bode H.B."/>
            <person name="Glaeser S.P."/>
        </authorList>
    </citation>
    <scope>NUCLEOTIDE SEQUENCE [LARGE SCALE GENOMIC DNA]</scope>
    <source>
        <strain evidence="9 10">30TX1</strain>
    </source>
</reference>
<dbReference type="InterPro" id="IPR003356">
    <property type="entry name" value="DNA_methylase_A-5"/>
</dbReference>
<evidence type="ECO:0000256" key="1">
    <source>
        <dbReference type="ARBA" id="ARBA00006594"/>
    </source>
</evidence>
<comment type="catalytic activity">
    <reaction evidence="7">
        <text>a 2'-deoxyadenosine in DNA + S-adenosyl-L-methionine = an N(6)-methyl-2'-deoxyadenosine in DNA + S-adenosyl-L-homocysteine + H(+)</text>
        <dbReference type="Rhea" id="RHEA:15197"/>
        <dbReference type="Rhea" id="RHEA-COMP:12418"/>
        <dbReference type="Rhea" id="RHEA-COMP:12419"/>
        <dbReference type="ChEBI" id="CHEBI:15378"/>
        <dbReference type="ChEBI" id="CHEBI:57856"/>
        <dbReference type="ChEBI" id="CHEBI:59789"/>
        <dbReference type="ChEBI" id="CHEBI:90615"/>
        <dbReference type="ChEBI" id="CHEBI:90616"/>
        <dbReference type="EC" id="2.1.1.72"/>
    </reaction>
</comment>
<dbReference type="PANTHER" id="PTHR42933">
    <property type="entry name" value="SLR6095 PROTEIN"/>
    <property type="match status" value="1"/>
</dbReference>
<dbReference type="PRINTS" id="PR00507">
    <property type="entry name" value="N12N6MTFRASE"/>
</dbReference>
<protein>
    <recommendedName>
        <fullName evidence="2">site-specific DNA-methyltransferase (adenine-specific)</fullName>
        <ecNumber evidence="2">2.1.1.72</ecNumber>
    </recommendedName>
</protein>
<keyword evidence="3" id="KW-0489">Methyltransferase</keyword>
<dbReference type="RefSeq" id="WP_074021809.1">
    <property type="nucleotide sequence ID" value="NZ_CAWMWP010000080.1"/>
</dbReference>
<dbReference type="SUPFAM" id="SSF53335">
    <property type="entry name" value="S-adenosyl-L-methionine-dependent methyltransferases"/>
    <property type="match status" value="1"/>
</dbReference>
<dbReference type="AlphaFoldDB" id="A0A1Q5TK09"/>
<keyword evidence="10" id="KW-1185">Reference proteome</keyword>
<comment type="caution">
    <text evidence="9">The sequence shown here is derived from an EMBL/GenBank/DDBJ whole genome shotgun (WGS) entry which is preliminary data.</text>
</comment>
<dbReference type="InterPro" id="IPR051537">
    <property type="entry name" value="DNA_Adenine_Mtase"/>
</dbReference>
<gene>
    <name evidence="9" type="ORF">Xentx_03524</name>
</gene>
<feature type="domain" description="DNA methylase adenine-specific" evidence="8">
    <location>
        <begin position="131"/>
        <end position="232"/>
    </location>
</feature>
<name>A0A1Q5TK09_9GAMM</name>
<evidence type="ECO:0000256" key="3">
    <source>
        <dbReference type="ARBA" id="ARBA00022603"/>
    </source>
</evidence>
<dbReference type="EC" id="2.1.1.72" evidence="2"/>
<dbReference type="Proteomes" id="UP000186277">
    <property type="component" value="Unassembled WGS sequence"/>
</dbReference>
<keyword evidence="6" id="KW-0680">Restriction system</keyword>
<evidence type="ECO:0000313" key="10">
    <source>
        <dbReference type="Proteomes" id="UP000186277"/>
    </source>
</evidence>
<proteinExistence type="inferred from homology"/>
<dbReference type="Pfam" id="PF02384">
    <property type="entry name" value="N6_Mtase"/>
    <property type="match status" value="1"/>
</dbReference>
<evidence type="ECO:0000259" key="8">
    <source>
        <dbReference type="Pfam" id="PF02384"/>
    </source>
</evidence>
<dbReference type="GO" id="GO:0032259">
    <property type="term" value="P:methylation"/>
    <property type="evidence" value="ECO:0007669"/>
    <property type="project" value="UniProtKB-KW"/>
</dbReference>
<evidence type="ECO:0000256" key="2">
    <source>
        <dbReference type="ARBA" id="ARBA00011900"/>
    </source>
</evidence>
<evidence type="ECO:0000256" key="7">
    <source>
        <dbReference type="ARBA" id="ARBA00047942"/>
    </source>
</evidence>
<dbReference type="GO" id="GO:0003677">
    <property type="term" value="F:DNA binding"/>
    <property type="evidence" value="ECO:0007669"/>
    <property type="project" value="InterPro"/>
</dbReference>
<dbReference type="PANTHER" id="PTHR42933:SF1">
    <property type="entry name" value="SITE-SPECIFIC DNA-METHYLTRANSFERASE (ADENINE-SPECIFIC)"/>
    <property type="match status" value="1"/>
</dbReference>
<dbReference type="GO" id="GO:0009007">
    <property type="term" value="F:site-specific DNA-methyltransferase (adenine-specific) activity"/>
    <property type="evidence" value="ECO:0007669"/>
    <property type="project" value="UniProtKB-EC"/>
</dbReference>
<organism evidence="9 10">
    <name type="scientific">Xenorhabdus thuongxuanensis</name>
    <dbReference type="NCBI Taxonomy" id="1873484"/>
    <lineage>
        <taxon>Bacteria</taxon>
        <taxon>Pseudomonadati</taxon>
        <taxon>Pseudomonadota</taxon>
        <taxon>Gammaproteobacteria</taxon>
        <taxon>Enterobacterales</taxon>
        <taxon>Morganellaceae</taxon>
        <taxon>Xenorhabdus</taxon>
    </lineage>
</organism>
<evidence type="ECO:0000256" key="4">
    <source>
        <dbReference type="ARBA" id="ARBA00022679"/>
    </source>
</evidence>
<keyword evidence="5" id="KW-0949">S-adenosyl-L-methionine</keyword>
<keyword evidence="4" id="KW-0808">Transferase</keyword>
<sequence>MSQLNFDEQFALQVEPETKAAACLQKKPTVSKPRAIVTDHYNEFIKEFNSIAPYHNRFEVFRDFIHVAAIALENRILKLPELEKEYFKIIGRYEKKDVEKFCCLLSHVSLGLQRELCDFLGKIFMSLNLGNSNMGQFFTPFEVSEMMAKMIIRNPQPKIEQSGYISVSDPAVGSGGMVIASAKALLEYGFDPSKHMLAICTDIDWVAARMCYVQLSLLGIPAIVNVGNSLTLTVSRIMYTADYYLQYQRLATSQ</sequence>
<evidence type="ECO:0000313" key="9">
    <source>
        <dbReference type="EMBL" id="OKP00551.1"/>
    </source>
</evidence>